<dbReference type="Gene3D" id="2.60.120.560">
    <property type="entry name" value="Exo-inulinase, domain 1"/>
    <property type="match status" value="1"/>
</dbReference>
<feature type="domain" description="Glycosyl hydrolase family 32 N-terminal" evidence="7">
    <location>
        <begin position="29"/>
        <end position="318"/>
    </location>
</feature>
<dbReference type="GO" id="GO:0005975">
    <property type="term" value="P:carbohydrate metabolic process"/>
    <property type="evidence" value="ECO:0007669"/>
    <property type="project" value="InterPro"/>
</dbReference>
<proteinExistence type="inferred from homology"/>
<dbReference type="Gene3D" id="2.115.10.20">
    <property type="entry name" value="Glycosyl hydrolase domain, family 43"/>
    <property type="match status" value="1"/>
</dbReference>
<dbReference type="InterPro" id="IPR051214">
    <property type="entry name" value="GH32_Enzymes"/>
</dbReference>
<dbReference type="AlphaFoldDB" id="A0A4V2LXZ9"/>
<dbReference type="InterPro" id="IPR001362">
    <property type="entry name" value="Glyco_hydro_32"/>
</dbReference>
<dbReference type="InterPro" id="IPR013320">
    <property type="entry name" value="ConA-like_dom_sf"/>
</dbReference>
<feature type="compositionally biased region" description="Polar residues" evidence="6">
    <location>
        <begin position="1"/>
        <end position="10"/>
    </location>
</feature>
<feature type="region of interest" description="Disordered" evidence="6">
    <location>
        <begin position="1"/>
        <end position="21"/>
    </location>
</feature>
<keyword evidence="10" id="KW-1185">Reference proteome</keyword>
<evidence type="ECO:0000259" key="7">
    <source>
        <dbReference type="Pfam" id="PF00251"/>
    </source>
</evidence>
<evidence type="ECO:0000313" key="9">
    <source>
        <dbReference type="EMBL" id="TCC02036.1"/>
    </source>
</evidence>
<accession>A0A4V2LXZ9</accession>
<dbReference type="OrthoDB" id="9776657at2"/>
<evidence type="ECO:0000256" key="3">
    <source>
        <dbReference type="ARBA" id="ARBA00022801"/>
    </source>
</evidence>
<dbReference type="Pfam" id="PF08244">
    <property type="entry name" value="Glyco_hydro_32C"/>
    <property type="match status" value="1"/>
</dbReference>
<keyword evidence="4 5" id="KW-0326">Glycosidase</keyword>
<comment type="similarity">
    <text evidence="1 5">Belongs to the glycosyl hydrolase 32 family.</text>
</comment>
<dbReference type="InterPro" id="IPR018053">
    <property type="entry name" value="Glyco_hydro_32_AS"/>
</dbReference>
<dbReference type="GO" id="GO:0004564">
    <property type="term" value="F:beta-fructofuranosidase activity"/>
    <property type="evidence" value="ECO:0007669"/>
    <property type="project" value="UniProtKB-EC"/>
</dbReference>
<evidence type="ECO:0000256" key="1">
    <source>
        <dbReference type="ARBA" id="ARBA00009902"/>
    </source>
</evidence>
<comment type="caution">
    <text evidence="9">The sequence shown here is derived from an EMBL/GenBank/DDBJ whole genome shotgun (WGS) entry which is preliminary data.</text>
</comment>
<dbReference type="SMART" id="SM00640">
    <property type="entry name" value="Glyco_32"/>
    <property type="match status" value="1"/>
</dbReference>
<sequence>MTVTQTQSAAHRSPGQDPGAVAHLRPAFHVRPPRGYLNDPNGPIEVGDEVHLYFQSRPTLDHHVPVEWGHATSPDYVRWTLHRPAMAPRPGGPDTDGCWSGNTVLDDGRVRAFYSGHIEGRPYQSVLTAVSDDGGTSFGPPHQVVPDPSDHAIMFRDPFVWRENSTWWMVVGAGYVGRGASIPSYRSTDLETWTYAGPLAELPRDVVDGHDTGAAWECPQMLTIDGRRIAVVASWSPEGGPADVLSFDVDVPVVPRRVDHGTNFYAASALRDSRFGPLLFGWLTEGRDRPGWTDDWAGVISLPRVVWLGQDSSLRSAPVPTVDALRVGDGSPADGASTGAQCEIVVPEGSGQVVIHFSEQERLVIELDVDTLTIDRTQASLNPHAHGGRMQVTDAFDPTSDRPAARIILDGSTLEVFTSAGRALSTRLYPTTPPTWQVEAPPTAHHWQLAP</sequence>
<evidence type="ECO:0000256" key="6">
    <source>
        <dbReference type="SAM" id="MobiDB-lite"/>
    </source>
</evidence>
<dbReference type="SUPFAM" id="SSF49899">
    <property type="entry name" value="Concanavalin A-like lectins/glucanases"/>
    <property type="match status" value="1"/>
</dbReference>
<protein>
    <recommendedName>
        <fullName evidence="2">beta-fructofuranosidase</fullName>
        <ecNumber evidence="2">3.2.1.26</ecNumber>
    </recommendedName>
</protein>
<evidence type="ECO:0000256" key="5">
    <source>
        <dbReference type="RuleBase" id="RU362110"/>
    </source>
</evidence>
<dbReference type="Pfam" id="PF00251">
    <property type="entry name" value="Glyco_hydro_32N"/>
    <property type="match status" value="1"/>
</dbReference>
<dbReference type="EC" id="3.2.1.26" evidence="2"/>
<dbReference type="Proteomes" id="UP000292346">
    <property type="component" value="Unassembled WGS sequence"/>
</dbReference>
<dbReference type="SUPFAM" id="SSF75005">
    <property type="entry name" value="Arabinanase/levansucrase/invertase"/>
    <property type="match status" value="1"/>
</dbReference>
<dbReference type="PANTHER" id="PTHR43101">
    <property type="entry name" value="BETA-FRUCTOSIDASE"/>
    <property type="match status" value="1"/>
</dbReference>
<dbReference type="EMBL" id="SJJZ01000006">
    <property type="protein sequence ID" value="TCC02036.1"/>
    <property type="molecule type" value="Genomic_DNA"/>
</dbReference>
<feature type="domain" description="Glycosyl hydrolase family 32 C-terminal" evidence="8">
    <location>
        <begin position="337"/>
        <end position="433"/>
    </location>
</feature>
<dbReference type="InterPro" id="IPR013189">
    <property type="entry name" value="Glyco_hydro_32_C"/>
</dbReference>
<evidence type="ECO:0000256" key="2">
    <source>
        <dbReference type="ARBA" id="ARBA00012758"/>
    </source>
</evidence>
<dbReference type="PROSITE" id="PS00609">
    <property type="entry name" value="GLYCOSYL_HYDROL_F32"/>
    <property type="match status" value="1"/>
</dbReference>
<gene>
    <name evidence="9" type="ORF">E0H45_41510</name>
</gene>
<evidence type="ECO:0000313" key="10">
    <source>
        <dbReference type="Proteomes" id="UP000292346"/>
    </source>
</evidence>
<organism evidence="9 10">
    <name type="scientific">Kribbella soli</name>
    <dbReference type="NCBI Taxonomy" id="1124743"/>
    <lineage>
        <taxon>Bacteria</taxon>
        <taxon>Bacillati</taxon>
        <taxon>Actinomycetota</taxon>
        <taxon>Actinomycetes</taxon>
        <taxon>Propionibacteriales</taxon>
        <taxon>Kribbellaceae</taxon>
        <taxon>Kribbella</taxon>
    </lineage>
</organism>
<dbReference type="InterPro" id="IPR013148">
    <property type="entry name" value="Glyco_hydro_32_N"/>
</dbReference>
<evidence type="ECO:0000256" key="4">
    <source>
        <dbReference type="ARBA" id="ARBA00023295"/>
    </source>
</evidence>
<keyword evidence="3 5" id="KW-0378">Hydrolase</keyword>
<dbReference type="InterPro" id="IPR023296">
    <property type="entry name" value="Glyco_hydro_beta-prop_sf"/>
</dbReference>
<reference evidence="9 10" key="1">
    <citation type="submission" date="2019-02" db="EMBL/GenBank/DDBJ databases">
        <title>Kribbella capetownensis sp. nov. and Kribbella speibonae sp. nov., isolated from soil.</title>
        <authorList>
            <person name="Curtis S.M."/>
            <person name="Norton I."/>
            <person name="Everest G.J."/>
            <person name="Meyers P.R."/>
        </authorList>
    </citation>
    <scope>NUCLEOTIDE SEQUENCE [LARGE SCALE GENOMIC DNA]</scope>
    <source>
        <strain evidence="9 10">KCTC 29219</strain>
    </source>
</reference>
<evidence type="ECO:0000259" key="8">
    <source>
        <dbReference type="Pfam" id="PF08244"/>
    </source>
</evidence>
<name>A0A4V2LXZ9_9ACTN</name>
<dbReference type="CDD" id="cd08996">
    <property type="entry name" value="GH32_FFase"/>
    <property type="match status" value="1"/>
</dbReference>
<dbReference type="PANTHER" id="PTHR43101:SF1">
    <property type="entry name" value="BETA-FRUCTOSIDASE"/>
    <property type="match status" value="1"/>
</dbReference>